<keyword evidence="3" id="KW-0812">Transmembrane</keyword>
<protein>
    <submittedName>
        <fullName evidence="4">Uncharacterized protein</fullName>
    </submittedName>
</protein>
<dbReference type="Proteomes" id="UP001166286">
    <property type="component" value="Unassembled WGS sequence"/>
</dbReference>
<name>A0AA39R492_9LECA</name>
<dbReference type="AlphaFoldDB" id="A0AA39R492"/>
<organism evidence="4 5">
    <name type="scientific">Cladonia borealis</name>
    <dbReference type="NCBI Taxonomy" id="184061"/>
    <lineage>
        <taxon>Eukaryota</taxon>
        <taxon>Fungi</taxon>
        <taxon>Dikarya</taxon>
        <taxon>Ascomycota</taxon>
        <taxon>Pezizomycotina</taxon>
        <taxon>Lecanoromycetes</taxon>
        <taxon>OSLEUM clade</taxon>
        <taxon>Lecanoromycetidae</taxon>
        <taxon>Lecanorales</taxon>
        <taxon>Lecanorineae</taxon>
        <taxon>Cladoniaceae</taxon>
        <taxon>Cladonia</taxon>
    </lineage>
</organism>
<keyword evidence="3" id="KW-1133">Transmembrane helix</keyword>
<dbReference type="EMBL" id="JAFEKC020000008">
    <property type="protein sequence ID" value="KAK0513171.1"/>
    <property type="molecule type" value="Genomic_DNA"/>
</dbReference>
<gene>
    <name evidence="4" type="ORF">JMJ35_004157</name>
</gene>
<keyword evidence="3" id="KW-0472">Membrane</keyword>
<sequence length="548" mass="61486">MPNASDIITYIGIPLAVLGVLPIIYTAINSVITIRKVQQALRRNGLSEASTRSSLMSGIVEVSLPRFSITPLDREEDPEYWKLNPNASTLKGGSWTIFNWNCLITGSRLYRLQYSDELQIPQADIDFEELLSFLLDRGAVPDVKGLHMFRLAGLWTPTGTSLMLSPDTTKSVLKVALPNDSDGILSLALHWNPVWDNREHDFLPPGWMRLQLPQPKDAKLAEDEKSRPTQDMSPGPFPLEKVSDAARPEKPPPQLRPMSIRFRLGHRGDSVTISNAIWEHENMPLAESLTLDHFRSGPASIWAPSIALALGLSKSFPLYNHHLDPSLTSLASRESIPCGVLVALGLLDESEAPPWETKYDRSENAHRFQSDILTRNREINAENKMSPDQANIARTKRLAAEMQQRMDRARMDMQRDRERRATRQREAIGSPRLDTTVVSNAALKHLKAQKSIDDGDGFEAAVETFLIGIMNQEEPLMVVCTILEKWRAWTDRGGMTIADLETLEKEKLAFCNAACVMGLIKEVSTKEESAVALDMRECVEHWKKVRLG</sequence>
<feature type="compositionally biased region" description="Basic and acidic residues" evidence="2">
    <location>
        <begin position="241"/>
        <end position="250"/>
    </location>
</feature>
<keyword evidence="5" id="KW-1185">Reference proteome</keyword>
<proteinExistence type="predicted"/>
<feature type="compositionally biased region" description="Basic and acidic residues" evidence="2">
    <location>
        <begin position="216"/>
        <end position="228"/>
    </location>
</feature>
<keyword evidence="1" id="KW-0175">Coiled coil</keyword>
<evidence type="ECO:0000256" key="1">
    <source>
        <dbReference type="SAM" id="Coils"/>
    </source>
</evidence>
<evidence type="ECO:0000313" key="5">
    <source>
        <dbReference type="Proteomes" id="UP001166286"/>
    </source>
</evidence>
<comment type="caution">
    <text evidence="4">The sequence shown here is derived from an EMBL/GenBank/DDBJ whole genome shotgun (WGS) entry which is preliminary data.</text>
</comment>
<feature type="coiled-coil region" evidence="1">
    <location>
        <begin position="392"/>
        <end position="419"/>
    </location>
</feature>
<accession>A0AA39R492</accession>
<feature type="region of interest" description="Disordered" evidence="2">
    <location>
        <begin position="216"/>
        <end position="257"/>
    </location>
</feature>
<evidence type="ECO:0000256" key="3">
    <source>
        <dbReference type="SAM" id="Phobius"/>
    </source>
</evidence>
<feature type="transmembrane region" description="Helical" evidence="3">
    <location>
        <begin position="7"/>
        <end position="28"/>
    </location>
</feature>
<evidence type="ECO:0000313" key="4">
    <source>
        <dbReference type="EMBL" id="KAK0513171.1"/>
    </source>
</evidence>
<reference evidence="4" key="1">
    <citation type="submission" date="2023-03" db="EMBL/GenBank/DDBJ databases">
        <title>Complete genome of Cladonia borealis.</title>
        <authorList>
            <person name="Park H."/>
        </authorList>
    </citation>
    <scope>NUCLEOTIDE SEQUENCE</scope>
    <source>
        <strain evidence="4">ANT050790</strain>
    </source>
</reference>
<evidence type="ECO:0000256" key="2">
    <source>
        <dbReference type="SAM" id="MobiDB-lite"/>
    </source>
</evidence>